<proteinExistence type="predicted"/>
<evidence type="ECO:0000256" key="2">
    <source>
        <dbReference type="ARBA" id="ARBA00022692"/>
    </source>
</evidence>
<reference evidence="7 8" key="1">
    <citation type="journal article" date="2021" name="BMC Genomics">
        <title>Genome-resolved metagenome and metatranscriptome analyses of thermophilic composting reveal key bacterial players and their metabolic interactions.</title>
        <authorList>
            <person name="Braga L.P.P."/>
            <person name="Pereira R.V."/>
            <person name="Martins L.F."/>
            <person name="Moura L.M.S."/>
            <person name="Sanchez F.B."/>
            <person name="Patane J.S.L."/>
            <person name="da Silva A.M."/>
            <person name="Setubal J.C."/>
        </authorList>
    </citation>
    <scope>NUCLEOTIDE SEQUENCE [LARGE SCALE GENOMIC DNA]</scope>
    <source>
        <strain evidence="7">ZC4RG45</strain>
    </source>
</reference>
<dbReference type="AlphaFoldDB" id="A0ABD6FIG4"/>
<evidence type="ECO:0000256" key="4">
    <source>
        <dbReference type="ARBA" id="ARBA00023136"/>
    </source>
</evidence>
<evidence type="ECO:0000256" key="5">
    <source>
        <dbReference type="SAM" id="MobiDB-lite"/>
    </source>
</evidence>
<evidence type="ECO:0000256" key="6">
    <source>
        <dbReference type="SAM" id="Phobius"/>
    </source>
</evidence>
<feature type="transmembrane region" description="Helical" evidence="6">
    <location>
        <begin position="72"/>
        <end position="93"/>
    </location>
</feature>
<keyword evidence="3 6" id="KW-1133">Transmembrane helix</keyword>
<dbReference type="InterPro" id="IPR027359">
    <property type="entry name" value="Volt_channel_dom_sf"/>
</dbReference>
<feature type="region of interest" description="Disordered" evidence="5">
    <location>
        <begin position="1"/>
        <end position="28"/>
    </location>
</feature>
<dbReference type="EMBL" id="QGUI02000143">
    <property type="protein sequence ID" value="MFO7192904.1"/>
    <property type="molecule type" value="Genomic_DNA"/>
</dbReference>
<comment type="caution">
    <text evidence="7">The sequence shown here is derived from an EMBL/GenBank/DDBJ whole genome shotgun (WGS) entry which is preliminary data.</text>
</comment>
<feature type="transmembrane region" description="Helical" evidence="6">
    <location>
        <begin position="47"/>
        <end position="66"/>
    </location>
</feature>
<evidence type="ECO:0000313" key="8">
    <source>
        <dbReference type="Proteomes" id="UP000249324"/>
    </source>
</evidence>
<dbReference type="SUPFAM" id="SSF81324">
    <property type="entry name" value="Voltage-gated potassium channels"/>
    <property type="match status" value="1"/>
</dbReference>
<evidence type="ECO:0000256" key="1">
    <source>
        <dbReference type="ARBA" id="ARBA00004141"/>
    </source>
</evidence>
<protein>
    <submittedName>
        <fullName evidence="7">Ion transporter</fullName>
    </submittedName>
</protein>
<evidence type="ECO:0000313" key="7">
    <source>
        <dbReference type="EMBL" id="MFO7192904.1"/>
    </source>
</evidence>
<organism evidence="7 8">
    <name type="scientific">Thermocrispum agreste</name>
    <dbReference type="NCBI Taxonomy" id="37925"/>
    <lineage>
        <taxon>Bacteria</taxon>
        <taxon>Bacillati</taxon>
        <taxon>Actinomycetota</taxon>
        <taxon>Actinomycetes</taxon>
        <taxon>Pseudonocardiales</taxon>
        <taxon>Pseudonocardiaceae</taxon>
        <taxon>Thermocrispum</taxon>
    </lineage>
</organism>
<keyword evidence="2 6" id="KW-0812">Transmembrane</keyword>
<sequence length="277" mass="31206">MTAGPDPGAAAESEAGRQEAEHRRARAADERKRADAAWDRPLDLVDVVMLLLAIFSVGLLIFVRFFDRENAGATWVVAVDTTICGIFAVEFAWRWRKTGWQRRYPLTHWYEVIGMIPVTEPALRGFRLLRVVVVLVRVARAGYRVFGERITNRLIERLTDPLVEAVKRPIVLLVLDEVVQVVETGKIPLGVAAALRENSAELEQLVVEKLNADPMAGRLALVPFSERITRAMIETTLRVTLEVLADPRVDEFVTDVVRRNQERIRATVLAHLEGERA</sequence>
<dbReference type="Gene3D" id="1.20.120.350">
    <property type="entry name" value="Voltage-gated potassium channels. Chain C"/>
    <property type="match status" value="1"/>
</dbReference>
<keyword evidence="4 6" id="KW-0472">Membrane</keyword>
<name>A0ABD6FIG4_9PSEU</name>
<dbReference type="Proteomes" id="UP000249324">
    <property type="component" value="Unassembled WGS sequence"/>
</dbReference>
<feature type="compositionally biased region" description="Basic and acidic residues" evidence="5">
    <location>
        <begin position="14"/>
        <end position="28"/>
    </location>
</feature>
<evidence type="ECO:0000256" key="3">
    <source>
        <dbReference type="ARBA" id="ARBA00022989"/>
    </source>
</evidence>
<gene>
    <name evidence="7" type="ORF">DIU77_011735</name>
</gene>
<comment type="subcellular location">
    <subcellularLocation>
        <location evidence="1">Membrane</location>
        <topology evidence="1">Multi-pass membrane protein</topology>
    </subcellularLocation>
</comment>
<dbReference type="GO" id="GO:0016020">
    <property type="term" value="C:membrane"/>
    <property type="evidence" value="ECO:0007669"/>
    <property type="project" value="UniProtKB-SubCell"/>
</dbReference>
<accession>A0ABD6FIG4</accession>